<feature type="region of interest" description="Disordered" evidence="1">
    <location>
        <begin position="70"/>
        <end position="118"/>
    </location>
</feature>
<dbReference type="AlphaFoldDB" id="A0AAV3YEB4"/>
<accession>A0AAV3YEB4</accession>
<reference evidence="2 3" key="1">
    <citation type="journal article" date="2021" name="Elife">
        <title>Chloroplast acquisition without the gene transfer in kleptoplastic sea slugs, Plakobranchus ocellatus.</title>
        <authorList>
            <person name="Maeda T."/>
            <person name="Takahashi S."/>
            <person name="Yoshida T."/>
            <person name="Shimamura S."/>
            <person name="Takaki Y."/>
            <person name="Nagai Y."/>
            <person name="Toyoda A."/>
            <person name="Suzuki Y."/>
            <person name="Arimoto A."/>
            <person name="Ishii H."/>
            <person name="Satoh N."/>
            <person name="Nishiyama T."/>
            <person name="Hasebe M."/>
            <person name="Maruyama T."/>
            <person name="Minagawa J."/>
            <person name="Obokata J."/>
            <person name="Shigenobu S."/>
        </authorList>
    </citation>
    <scope>NUCLEOTIDE SEQUENCE [LARGE SCALE GENOMIC DNA]</scope>
</reference>
<dbReference type="Proteomes" id="UP000735302">
    <property type="component" value="Unassembled WGS sequence"/>
</dbReference>
<sequence>MLSRERFYVRYLRKECIQESRKLINAAGQNGVATSNNFYAQIRHRQYPHLEIKIANAPICHGQYLPGMSKANAPVRRRQYPPTRDIKSQCSNPPSPISPTRDIKSQCSSPPSPITSPG</sequence>
<organism evidence="2 3">
    <name type="scientific">Plakobranchus ocellatus</name>
    <dbReference type="NCBI Taxonomy" id="259542"/>
    <lineage>
        <taxon>Eukaryota</taxon>
        <taxon>Metazoa</taxon>
        <taxon>Spiralia</taxon>
        <taxon>Lophotrochozoa</taxon>
        <taxon>Mollusca</taxon>
        <taxon>Gastropoda</taxon>
        <taxon>Heterobranchia</taxon>
        <taxon>Euthyneura</taxon>
        <taxon>Panpulmonata</taxon>
        <taxon>Sacoglossa</taxon>
        <taxon>Placobranchoidea</taxon>
        <taxon>Plakobranchidae</taxon>
        <taxon>Plakobranchus</taxon>
    </lineage>
</organism>
<evidence type="ECO:0000256" key="1">
    <source>
        <dbReference type="SAM" id="MobiDB-lite"/>
    </source>
</evidence>
<comment type="caution">
    <text evidence="2">The sequence shown here is derived from an EMBL/GenBank/DDBJ whole genome shotgun (WGS) entry which is preliminary data.</text>
</comment>
<dbReference type="EMBL" id="BLXT01000847">
    <property type="protein sequence ID" value="GFN80801.1"/>
    <property type="molecule type" value="Genomic_DNA"/>
</dbReference>
<protein>
    <submittedName>
        <fullName evidence="2">Uncharacterized protein</fullName>
    </submittedName>
</protein>
<evidence type="ECO:0000313" key="2">
    <source>
        <dbReference type="EMBL" id="GFN80801.1"/>
    </source>
</evidence>
<proteinExistence type="predicted"/>
<evidence type="ECO:0000313" key="3">
    <source>
        <dbReference type="Proteomes" id="UP000735302"/>
    </source>
</evidence>
<keyword evidence="3" id="KW-1185">Reference proteome</keyword>
<name>A0AAV3YEB4_9GAST</name>
<gene>
    <name evidence="2" type="ORF">PoB_000730700</name>
</gene>